<dbReference type="Proteomes" id="UP000774617">
    <property type="component" value="Unassembled WGS sequence"/>
</dbReference>
<evidence type="ECO:0000256" key="1">
    <source>
        <dbReference type="SAM" id="Phobius"/>
    </source>
</evidence>
<proteinExistence type="predicted"/>
<keyword evidence="1" id="KW-1133">Transmembrane helix</keyword>
<gene>
    <name evidence="2" type="ORF">B0J12DRAFT_263534</name>
</gene>
<comment type="caution">
    <text evidence="2">The sequence shown here is derived from an EMBL/GenBank/DDBJ whole genome shotgun (WGS) entry which is preliminary data.</text>
</comment>
<dbReference type="EMBL" id="JAGTJR010000034">
    <property type="protein sequence ID" value="KAH7036813.1"/>
    <property type="molecule type" value="Genomic_DNA"/>
</dbReference>
<reference evidence="2 3" key="1">
    <citation type="journal article" date="2021" name="Nat. Commun.">
        <title>Genetic determinants of endophytism in the Arabidopsis root mycobiome.</title>
        <authorList>
            <person name="Mesny F."/>
            <person name="Miyauchi S."/>
            <person name="Thiergart T."/>
            <person name="Pickel B."/>
            <person name="Atanasova L."/>
            <person name="Karlsson M."/>
            <person name="Huettel B."/>
            <person name="Barry K.W."/>
            <person name="Haridas S."/>
            <person name="Chen C."/>
            <person name="Bauer D."/>
            <person name="Andreopoulos W."/>
            <person name="Pangilinan J."/>
            <person name="LaButti K."/>
            <person name="Riley R."/>
            <person name="Lipzen A."/>
            <person name="Clum A."/>
            <person name="Drula E."/>
            <person name="Henrissat B."/>
            <person name="Kohler A."/>
            <person name="Grigoriev I.V."/>
            <person name="Martin F.M."/>
            <person name="Hacquard S."/>
        </authorList>
    </citation>
    <scope>NUCLEOTIDE SEQUENCE [LARGE SCALE GENOMIC DNA]</scope>
    <source>
        <strain evidence="2 3">MPI-SDFR-AT-0080</strain>
    </source>
</reference>
<protein>
    <submittedName>
        <fullName evidence="2">Uncharacterized protein</fullName>
    </submittedName>
</protein>
<sequence>MPDYHSTNRQRLKIRILLDSTLDQFFLFKPLRHARVRELRLYDLSHESTIMNRSILLWRPYALNNLGAHDANPSKLCLAFFFLYFLMALSCAVLTRIDAAARKGLDDHVLHQPDGLLPYTTPTAGKMNSGLEIDHPNNAVSLSCPQLIYGRLELRTIQYSRLVDTMIPFIPSSLVSTYHNQLFLLALFVFLACASWAQPLQRWHIFRREIRYCTLSDVTIFSIISFSEIYDMRMWIFITVPWGWLAGSILSTGLHWWMGKGWLEHEEHGANL</sequence>
<evidence type="ECO:0000313" key="2">
    <source>
        <dbReference type="EMBL" id="KAH7036813.1"/>
    </source>
</evidence>
<feature type="transmembrane region" description="Helical" evidence="1">
    <location>
        <begin position="76"/>
        <end position="97"/>
    </location>
</feature>
<feature type="transmembrane region" description="Helical" evidence="1">
    <location>
        <begin position="182"/>
        <end position="200"/>
    </location>
</feature>
<keyword evidence="3" id="KW-1185">Reference proteome</keyword>
<evidence type="ECO:0000313" key="3">
    <source>
        <dbReference type="Proteomes" id="UP000774617"/>
    </source>
</evidence>
<organism evidence="2 3">
    <name type="scientific">Macrophomina phaseolina</name>
    <dbReference type="NCBI Taxonomy" id="35725"/>
    <lineage>
        <taxon>Eukaryota</taxon>
        <taxon>Fungi</taxon>
        <taxon>Dikarya</taxon>
        <taxon>Ascomycota</taxon>
        <taxon>Pezizomycotina</taxon>
        <taxon>Dothideomycetes</taxon>
        <taxon>Dothideomycetes incertae sedis</taxon>
        <taxon>Botryosphaeriales</taxon>
        <taxon>Botryosphaeriaceae</taxon>
        <taxon>Macrophomina</taxon>
    </lineage>
</organism>
<feature type="transmembrane region" description="Helical" evidence="1">
    <location>
        <begin position="236"/>
        <end position="257"/>
    </location>
</feature>
<keyword evidence="1" id="KW-0812">Transmembrane</keyword>
<name>A0ABQ8FZ83_9PEZI</name>
<accession>A0ABQ8FZ83</accession>
<keyword evidence="1" id="KW-0472">Membrane</keyword>